<keyword evidence="2" id="KW-1185">Reference proteome</keyword>
<comment type="caution">
    <text evidence="1">The sequence shown here is derived from an EMBL/GenBank/DDBJ whole genome shotgun (WGS) entry which is preliminary data.</text>
</comment>
<name>A0A4Y2NF00_ARAVE</name>
<evidence type="ECO:0000313" key="1">
    <source>
        <dbReference type="EMBL" id="GBN36366.1"/>
    </source>
</evidence>
<dbReference type="AlphaFoldDB" id="A0A4Y2NF00"/>
<sequence>MGKLTFIFFKSLLQKTSRNLNFKMATWQLKHDIKILIRMYYGNQSMKTRKAAFMGIGTHRRMLKFLKRLIIGGCSSKVSDKDIT</sequence>
<accession>A0A4Y2NF00</accession>
<organism evidence="1 2">
    <name type="scientific">Araneus ventricosus</name>
    <name type="common">Orbweaver spider</name>
    <name type="synonym">Epeira ventricosa</name>
    <dbReference type="NCBI Taxonomy" id="182803"/>
    <lineage>
        <taxon>Eukaryota</taxon>
        <taxon>Metazoa</taxon>
        <taxon>Ecdysozoa</taxon>
        <taxon>Arthropoda</taxon>
        <taxon>Chelicerata</taxon>
        <taxon>Arachnida</taxon>
        <taxon>Araneae</taxon>
        <taxon>Araneomorphae</taxon>
        <taxon>Entelegynae</taxon>
        <taxon>Araneoidea</taxon>
        <taxon>Araneidae</taxon>
        <taxon>Araneus</taxon>
    </lineage>
</organism>
<protein>
    <submittedName>
        <fullName evidence="1">Uncharacterized protein</fullName>
    </submittedName>
</protein>
<reference evidence="1 2" key="1">
    <citation type="journal article" date="2019" name="Sci. Rep.">
        <title>Orb-weaving spider Araneus ventricosus genome elucidates the spidroin gene catalogue.</title>
        <authorList>
            <person name="Kono N."/>
            <person name="Nakamura H."/>
            <person name="Ohtoshi R."/>
            <person name="Moran D.A.P."/>
            <person name="Shinohara A."/>
            <person name="Yoshida Y."/>
            <person name="Fujiwara M."/>
            <person name="Mori M."/>
            <person name="Tomita M."/>
            <person name="Arakawa K."/>
        </authorList>
    </citation>
    <scope>NUCLEOTIDE SEQUENCE [LARGE SCALE GENOMIC DNA]</scope>
</reference>
<gene>
    <name evidence="1" type="ORF">AVEN_183502_1</name>
</gene>
<dbReference type="EMBL" id="BGPR01008827">
    <property type="protein sequence ID" value="GBN36366.1"/>
    <property type="molecule type" value="Genomic_DNA"/>
</dbReference>
<evidence type="ECO:0000313" key="2">
    <source>
        <dbReference type="Proteomes" id="UP000499080"/>
    </source>
</evidence>
<proteinExistence type="predicted"/>
<dbReference type="Proteomes" id="UP000499080">
    <property type="component" value="Unassembled WGS sequence"/>
</dbReference>